<dbReference type="GO" id="GO:0008745">
    <property type="term" value="F:N-acetylmuramoyl-L-alanine amidase activity"/>
    <property type="evidence" value="ECO:0007669"/>
    <property type="project" value="UniProtKB-EC"/>
</dbReference>
<dbReference type="Proteomes" id="UP000269265">
    <property type="component" value="Unassembled WGS sequence"/>
</dbReference>
<keyword evidence="6" id="KW-0574">Periplasm</keyword>
<comment type="subcellular location">
    <subcellularLocation>
        <location evidence="2">Periplasm</location>
    </subcellularLocation>
</comment>
<dbReference type="GO" id="GO:0009253">
    <property type="term" value="P:peptidoglycan catabolic process"/>
    <property type="evidence" value="ECO:0007669"/>
    <property type="project" value="InterPro"/>
</dbReference>
<dbReference type="InterPro" id="IPR002508">
    <property type="entry name" value="MurNAc-LAA_cat"/>
</dbReference>
<dbReference type="InterPro" id="IPR021731">
    <property type="entry name" value="AMIN_dom"/>
</dbReference>
<dbReference type="PROSITE" id="PS51318">
    <property type="entry name" value="TAT"/>
    <property type="match status" value="1"/>
</dbReference>
<accession>A0A426VAU1</accession>
<keyword evidence="13" id="KW-1185">Reference proteome</keyword>
<dbReference type="SMART" id="SM00646">
    <property type="entry name" value="Ami_3"/>
    <property type="match status" value="1"/>
</dbReference>
<evidence type="ECO:0000256" key="5">
    <source>
        <dbReference type="ARBA" id="ARBA00022729"/>
    </source>
</evidence>
<dbReference type="CDD" id="cd02696">
    <property type="entry name" value="MurNAc-LAA"/>
    <property type="match status" value="1"/>
</dbReference>
<name>A0A426VAU1_9BURK</name>
<evidence type="ECO:0000259" key="11">
    <source>
        <dbReference type="SMART" id="SM00646"/>
    </source>
</evidence>
<comment type="catalytic activity">
    <reaction evidence="1">
        <text>Hydrolyzes the link between N-acetylmuramoyl residues and L-amino acid residues in certain cell-wall glycopeptides.</text>
        <dbReference type="EC" id="3.5.1.28"/>
    </reaction>
</comment>
<sequence>MSLKPPRKPAEPSSGQGLSRRDVLAAGARGSLLLALGPSQLAWGAEVLAVRVWPAKSYTRVTLESDVALKAKHFLMPNPHRLVIDIEGLELSPQLRDLVRKVRADDPFIAHVRVGQNKPGVVRLVVDLKQGIKPQVFGLAPVAAYQHRMVFDLYPMQEADPALALQAGAPASQLGTPESGTAAGSAPSSPGTLPGKGAASASVQADPVPDGSAASGGAQPSPGSSMASREAAEAMNDALGDFITDLRRKPGDKPADRAGDKGLAKVAPPRSTNSSTEAQEDEAASLKSGAQRLVIVALDPGHGGEDPGAIGPSGLYEKHVALAIAMKLRARINAQPGMRAMLTREADYFVPLQDRVRKARRVQADLFVSIHADAFLNPQARGASVFALSEGGATSAAARWIANKENASDMVGGVNVKSKDAQVMRAMLDMSTTAQIKDSLKLGKSVLGHLGKVGKLHKPRVEQAGFAVLKAPDIPSILVETGFISNPDEERKLHDEAYQNELADALATGIVRYFARNPPLARNRAL</sequence>
<evidence type="ECO:0000256" key="8">
    <source>
        <dbReference type="ARBA" id="ARBA00023316"/>
    </source>
</evidence>
<evidence type="ECO:0000256" key="3">
    <source>
        <dbReference type="ARBA" id="ARBA00010860"/>
    </source>
</evidence>
<dbReference type="InterPro" id="IPR006311">
    <property type="entry name" value="TAT_signal"/>
</dbReference>
<keyword evidence="5" id="KW-0732">Signal</keyword>
<proteinExistence type="inferred from homology"/>
<feature type="region of interest" description="Disordered" evidence="10">
    <location>
        <begin position="171"/>
        <end position="232"/>
    </location>
</feature>
<gene>
    <name evidence="12" type="ORF">EIP75_11475</name>
</gene>
<dbReference type="Pfam" id="PF01520">
    <property type="entry name" value="Amidase_3"/>
    <property type="match status" value="1"/>
</dbReference>
<evidence type="ECO:0000313" key="12">
    <source>
        <dbReference type="EMBL" id="RRS04013.1"/>
    </source>
</evidence>
<feature type="compositionally biased region" description="Low complexity" evidence="10">
    <location>
        <begin position="177"/>
        <end position="195"/>
    </location>
</feature>
<feature type="compositionally biased region" description="Basic and acidic residues" evidence="10">
    <location>
        <begin position="244"/>
        <end position="263"/>
    </location>
</feature>
<evidence type="ECO:0000256" key="6">
    <source>
        <dbReference type="ARBA" id="ARBA00022764"/>
    </source>
</evidence>
<protein>
    <recommendedName>
        <fullName evidence="9">N-acetylmuramoyl-L-alanine amidase AmiC</fullName>
        <ecNumber evidence="4">3.5.1.28</ecNumber>
    </recommendedName>
</protein>
<feature type="domain" description="MurNAc-LAA" evidence="11">
    <location>
        <begin position="356"/>
        <end position="511"/>
    </location>
</feature>
<evidence type="ECO:0000256" key="4">
    <source>
        <dbReference type="ARBA" id="ARBA00011901"/>
    </source>
</evidence>
<keyword evidence="7" id="KW-0378">Hydrolase</keyword>
<evidence type="ECO:0000256" key="7">
    <source>
        <dbReference type="ARBA" id="ARBA00022801"/>
    </source>
</evidence>
<dbReference type="Gene3D" id="3.40.630.40">
    <property type="entry name" value="Zn-dependent exopeptidases"/>
    <property type="match status" value="1"/>
</dbReference>
<comment type="similarity">
    <text evidence="3">Belongs to the N-acetylmuramoyl-L-alanine amidase 3 family.</text>
</comment>
<reference evidence="12 13" key="1">
    <citation type="submission" date="2018-12" db="EMBL/GenBank/DDBJ databases">
        <title>The whole draft genome of Aquabacterium sp. SJQ9.</title>
        <authorList>
            <person name="Sun L."/>
            <person name="Gao X."/>
            <person name="Chen W."/>
            <person name="Huang K."/>
        </authorList>
    </citation>
    <scope>NUCLEOTIDE SEQUENCE [LARGE SCALE GENOMIC DNA]</scope>
    <source>
        <strain evidence="12 13">SJQ9</strain>
    </source>
</reference>
<dbReference type="EMBL" id="RSED01000008">
    <property type="protein sequence ID" value="RRS04013.1"/>
    <property type="molecule type" value="Genomic_DNA"/>
</dbReference>
<feature type="region of interest" description="Disordered" evidence="10">
    <location>
        <begin position="244"/>
        <end position="286"/>
    </location>
</feature>
<dbReference type="GO" id="GO:0071555">
    <property type="term" value="P:cell wall organization"/>
    <property type="evidence" value="ECO:0007669"/>
    <property type="project" value="UniProtKB-KW"/>
</dbReference>
<evidence type="ECO:0000256" key="1">
    <source>
        <dbReference type="ARBA" id="ARBA00001561"/>
    </source>
</evidence>
<dbReference type="PANTHER" id="PTHR30404:SF0">
    <property type="entry name" value="N-ACETYLMURAMOYL-L-ALANINE AMIDASE AMIC"/>
    <property type="match status" value="1"/>
</dbReference>
<dbReference type="GO" id="GO:0030288">
    <property type="term" value="C:outer membrane-bounded periplasmic space"/>
    <property type="evidence" value="ECO:0007669"/>
    <property type="project" value="TreeGrafter"/>
</dbReference>
<dbReference type="EC" id="3.5.1.28" evidence="4"/>
<organism evidence="12 13">
    <name type="scientific">Aquabacterium soli</name>
    <dbReference type="NCBI Taxonomy" id="2493092"/>
    <lineage>
        <taxon>Bacteria</taxon>
        <taxon>Pseudomonadati</taxon>
        <taxon>Pseudomonadota</taxon>
        <taxon>Betaproteobacteria</taxon>
        <taxon>Burkholderiales</taxon>
        <taxon>Aquabacterium</taxon>
    </lineage>
</organism>
<dbReference type="InterPro" id="IPR050695">
    <property type="entry name" value="N-acetylmuramoyl_amidase_3"/>
</dbReference>
<comment type="caution">
    <text evidence="12">The sequence shown here is derived from an EMBL/GenBank/DDBJ whole genome shotgun (WGS) entry which is preliminary data.</text>
</comment>
<evidence type="ECO:0000256" key="2">
    <source>
        <dbReference type="ARBA" id="ARBA00004418"/>
    </source>
</evidence>
<dbReference type="RefSeq" id="WP_125243417.1">
    <property type="nucleotide sequence ID" value="NZ_RSED01000008.1"/>
</dbReference>
<evidence type="ECO:0000256" key="9">
    <source>
        <dbReference type="ARBA" id="ARBA00074581"/>
    </source>
</evidence>
<dbReference type="Pfam" id="PF11741">
    <property type="entry name" value="AMIN"/>
    <property type="match status" value="1"/>
</dbReference>
<dbReference type="OrthoDB" id="9806267at2"/>
<dbReference type="SUPFAM" id="SSF53187">
    <property type="entry name" value="Zn-dependent exopeptidases"/>
    <property type="match status" value="1"/>
</dbReference>
<dbReference type="PANTHER" id="PTHR30404">
    <property type="entry name" value="N-ACETYLMURAMOYL-L-ALANINE AMIDASE"/>
    <property type="match status" value="1"/>
</dbReference>
<feature type="compositionally biased region" description="Low complexity" evidence="10">
    <location>
        <begin position="211"/>
        <end position="232"/>
    </location>
</feature>
<evidence type="ECO:0000313" key="13">
    <source>
        <dbReference type="Proteomes" id="UP000269265"/>
    </source>
</evidence>
<dbReference type="FunFam" id="3.40.630.40:FF:000001">
    <property type="entry name" value="N-acetylmuramoyl-L-alanine amidase"/>
    <property type="match status" value="1"/>
</dbReference>
<dbReference type="AlphaFoldDB" id="A0A426VAU1"/>
<dbReference type="Gene3D" id="2.60.40.3500">
    <property type="match status" value="1"/>
</dbReference>
<evidence type="ECO:0000256" key="10">
    <source>
        <dbReference type="SAM" id="MobiDB-lite"/>
    </source>
</evidence>
<keyword evidence="8" id="KW-0961">Cell wall biogenesis/degradation</keyword>